<gene>
    <name evidence="18" type="primary">LOC107074701</name>
</gene>
<keyword evidence="14 15" id="KW-0539">Nucleus</keyword>
<proteinExistence type="inferred from homology"/>
<keyword evidence="12 15" id="KW-0234">DNA repair</keyword>
<dbReference type="PANTHER" id="PTHR11472">
    <property type="entry name" value="DNA REPAIR DEAD HELICASE RAD3/XP-D SUBFAMILY MEMBER"/>
    <property type="match status" value="1"/>
</dbReference>
<dbReference type="SUPFAM" id="SSF52540">
    <property type="entry name" value="P-loop containing nucleoside triphosphate hydrolases"/>
    <property type="match status" value="2"/>
</dbReference>
<dbReference type="SMART" id="SM00488">
    <property type="entry name" value="DEXDc2"/>
    <property type="match status" value="1"/>
</dbReference>
<dbReference type="Pfam" id="PF23116">
    <property type="entry name" value="HHD_RTEL1"/>
    <property type="match status" value="1"/>
</dbReference>
<keyword evidence="3 15" id="KW-0479">Metal-binding</keyword>
<dbReference type="EC" id="5.6.2.-" evidence="15"/>
<feature type="domain" description="Helicase ATP-binding" evidence="16">
    <location>
        <begin position="7"/>
        <end position="305"/>
    </location>
</feature>
<feature type="binding site" evidence="15">
    <location>
        <position position="150"/>
    </location>
    <ligand>
        <name>[4Fe-4S] cluster</name>
        <dbReference type="ChEBI" id="CHEBI:49883"/>
    </ligand>
</feature>
<dbReference type="PANTHER" id="PTHR11472:SF34">
    <property type="entry name" value="REGULATOR OF TELOMERE ELONGATION HELICASE 1"/>
    <property type="match status" value="1"/>
</dbReference>
<evidence type="ECO:0000256" key="12">
    <source>
        <dbReference type="ARBA" id="ARBA00023204"/>
    </source>
</evidence>
<evidence type="ECO:0000256" key="1">
    <source>
        <dbReference type="ARBA" id="ARBA00004123"/>
    </source>
</evidence>
<dbReference type="Pfam" id="PF13307">
    <property type="entry name" value="Helicase_C_2"/>
    <property type="match status" value="1"/>
</dbReference>
<dbReference type="Pfam" id="PF04851">
    <property type="entry name" value="ResIII"/>
    <property type="match status" value="1"/>
</dbReference>
<dbReference type="Gene3D" id="3.40.50.300">
    <property type="entry name" value="P-loop containing nucleotide triphosphate hydrolases"/>
    <property type="match status" value="2"/>
</dbReference>
<keyword evidence="2 15" id="KW-0004">4Fe-4S</keyword>
<keyword evidence="8 15" id="KW-0067">ATP-binding</keyword>
<evidence type="ECO:0000256" key="8">
    <source>
        <dbReference type="ARBA" id="ARBA00022840"/>
    </source>
</evidence>
<keyword evidence="10 15" id="KW-0411">Iron-sulfur</keyword>
<feature type="binding site" evidence="15">
    <location>
        <position position="177"/>
    </location>
    <ligand>
        <name>[4Fe-4S] cluster</name>
        <dbReference type="ChEBI" id="CHEBI:49883"/>
    </ligand>
</feature>
<dbReference type="InterPro" id="IPR006554">
    <property type="entry name" value="Helicase-like_DEXD_c2"/>
</dbReference>
<accession>A0ABM1JHB4</accession>
<feature type="binding site" evidence="15">
    <location>
        <position position="168"/>
    </location>
    <ligand>
        <name>[4Fe-4S] cluster</name>
        <dbReference type="ChEBI" id="CHEBI:49883"/>
    </ligand>
</feature>
<dbReference type="InterPro" id="IPR006935">
    <property type="entry name" value="Helicase/UvrB_N"/>
</dbReference>
<evidence type="ECO:0000256" key="2">
    <source>
        <dbReference type="ARBA" id="ARBA00022485"/>
    </source>
</evidence>
<dbReference type="GeneID" id="107074701"/>
<comment type="function">
    <text evidence="15">A probable ATP-dependent DNA helicase implicated in DNA repair and the maintenance of genomic stability. Acts as an anti-recombinase to counteract toxic recombination and limit crossover during meiosis. Regulates meiotic recombination and crossover homeostasis by physically dissociating strand invasion events and thereby promotes noncrossover repair by meiotic synthesis dependent strand annealing (SDSA) as well as disassembly of D loop recombination intermediates.</text>
</comment>
<dbReference type="InterPro" id="IPR013020">
    <property type="entry name" value="Rad3/Chl1-like"/>
</dbReference>
<dbReference type="InterPro" id="IPR006555">
    <property type="entry name" value="ATP-dep_Helicase_C"/>
</dbReference>
<keyword evidence="4 15" id="KW-0547">Nucleotide-binding</keyword>
<organism evidence="17 18">
    <name type="scientific">Polistes dominula</name>
    <name type="common">European paper wasp</name>
    <name type="synonym">Vespa dominula</name>
    <dbReference type="NCBI Taxonomy" id="743375"/>
    <lineage>
        <taxon>Eukaryota</taxon>
        <taxon>Metazoa</taxon>
        <taxon>Ecdysozoa</taxon>
        <taxon>Arthropoda</taxon>
        <taxon>Hexapoda</taxon>
        <taxon>Insecta</taxon>
        <taxon>Pterygota</taxon>
        <taxon>Neoptera</taxon>
        <taxon>Endopterygota</taxon>
        <taxon>Hymenoptera</taxon>
        <taxon>Apocrita</taxon>
        <taxon>Aculeata</taxon>
        <taxon>Vespoidea</taxon>
        <taxon>Vespidae</taxon>
        <taxon>Polistinae</taxon>
        <taxon>Polistini</taxon>
        <taxon>Polistes</taxon>
    </lineage>
</organism>
<dbReference type="SMART" id="SM00491">
    <property type="entry name" value="HELICc2"/>
    <property type="match status" value="1"/>
</dbReference>
<feature type="binding site" evidence="15">
    <location>
        <position position="212"/>
    </location>
    <ligand>
        <name>[4Fe-4S] cluster</name>
        <dbReference type="ChEBI" id="CHEBI:49883"/>
    </ligand>
</feature>
<dbReference type="Proteomes" id="UP000694924">
    <property type="component" value="Unplaced"/>
</dbReference>
<evidence type="ECO:0000256" key="14">
    <source>
        <dbReference type="ARBA" id="ARBA00023242"/>
    </source>
</evidence>
<keyword evidence="13 15" id="KW-0413">Isomerase</keyword>
<protein>
    <recommendedName>
        <fullName evidence="15">Regulator of telomere elongation helicase 1 homolog</fullName>
        <ecNumber evidence="15">5.6.2.-</ecNumber>
    </recommendedName>
</protein>
<evidence type="ECO:0000256" key="5">
    <source>
        <dbReference type="ARBA" id="ARBA00022763"/>
    </source>
</evidence>
<evidence type="ECO:0000256" key="7">
    <source>
        <dbReference type="ARBA" id="ARBA00022806"/>
    </source>
</evidence>
<keyword evidence="5 15" id="KW-0227">DNA damage</keyword>
<evidence type="ECO:0000256" key="10">
    <source>
        <dbReference type="ARBA" id="ARBA00023014"/>
    </source>
</evidence>
<evidence type="ECO:0000256" key="15">
    <source>
        <dbReference type="HAMAP-Rule" id="MF_03065"/>
    </source>
</evidence>
<dbReference type="CDD" id="cd18788">
    <property type="entry name" value="SF2_C_XPD"/>
    <property type="match status" value="1"/>
</dbReference>
<evidence type="ECO:0000256" key="4">
    <source>
        <dbReference type="ARBA" id="ARBA00022741"/>
    </source>
</evidence>
<evidence type="ECO:0000256" key="6">
    <source>
        <dbReference type="ARBA" id="ARBA00022801"/>
    </source>
</evidence>
<reference evidence="18" key="1">
    <citation type="submission" date="2025-08" db="UniProtKB">
        <authorList>
            <consortium name="RefSeq"/>
        </authorList>
    </citation>
    <scope>IDENTIFICATION</scope>
    <source>
        <tissue evidence="18">Whole body</tissue>
    </source>
</reference>
<dbReference type="Pfam" id="PF23109">
    <property type="entry name" value="ARCH_RTEL1"/>
    <property type="match status" value="1"/>
</dbReference>
<dbReference type="InterPro" id="IPR014013">
    <property type="entry name" value="Helic_SF1/SF2_ATP-bd_DinG/Rad3"/>
</dbReference>
<dbReference type="InterPro" id="IPR057498">
    <property type="entry name" value="Rtel1_ARCH"/>
</dbReference>
<evidence type="ECO:0000259" key="16">
    <source>
        <dbReference type="PROSITE" id="PS51193"/>
    </source>
</evidence>
<evidence type="ECO:0000256" key="3">
    <source>
        <dbReference type="ARBA" id="ARBA00022723"/>
    </source>
</evidence>
<evidence type="ECO:0000256" key="9">
    <source>
        <dbReference type="ARBA" id="ARBA00023004"/>
    </source>
</evidence>
<dbReference type="RefSeq" id="XP_015191852.1">
    <property type="nucleotide sequence ID" value="XM_015336366.1"/>
</dbReference>
<dbReference type="GO" id="GO:0004386">
    <property type="term" value="F:helicase activity"/>
    <property type="evidence" value="ECO:0007669"/>
    <property type="project" value="UniProtKB-KW"/>
</dbReference>
<comment type="catalytic activity">
    <reaction evidence="15">
        <text>ATP + H2O = ADP + phosphate + H(+)</text>
        <dbReference type="Rhea" id="RHEA:13065"/>
        <dbReference type="ChEBI" id="CHEBI:15377"/>
        <dbReference type="ChEBI" id="CHEBI:15378"/>
        <dbReference type="ChEBI" id="CHEBI:30616"/>
        <dbReference type="ChEBI" id="CHEBI:43474"/>
        <dbReference type="ChEBI" id="CHEBI:456216"/>
    </reaction>
</comment>
<dbReference type="HAMAP" id="MF_03065">
    <property type="entry name" value="RTEL1"/>
    <property type="match status" value="1"/>
</dbReference>
<dbReference type="InterPro" id="IPR010614">
    <property type="entry name" value="RAD3-like_helicase_DEAD"/>
</dbReference>
<keyword evidence="11 15" id="KW-0238">DNA-binding</keyword>
<dbReference type="PROSITE" id="PS51193">
    <property type="entry name" value="HELICASE_ATP_BIND_2"/>
    <property type="match status" value="1"/>
</dbReference>
<comment type="similarity">
    <text evidence="15">Belongs to the helicase family. RAD3/XPD subfamily.</text>
</comment>
<keyword evidence="7 15" id="KW-0347">Helicase</keyword>
<evidence type="ECO:0000256" key="11">
    <source>
        <dbReference type="ARBA" id="ARBA00023125"/>
    </source>
</evidence>
<dbReference type="Gene3D" id="1.20.1160.20">
    <property type="match status" value="1"/>
</dbReference>
<dbReference type="InterPro" id="IPR027417">
    <property type="entry name" value="P-loop_NTPase"/>
</dbReference>
<dbReference type="NCBIfam" id="TIGR00604">
    <property type="entry name" value="rad3"/>
    <property type="match status" value="1"/>
</dbReference>
<keyword evidence="9 15" id="KW-0408">Iron</keyword>
<evidence type="ECO:0000313" key="18">
    <source>
        <dbReference type="RefSeq" id="XP_015191852.1"/>
    </source>
</evidence>
<dbReference type="Pfam" id="PF06733">
    <property type="entry name" value="DEAD_2"/>
    <property type="match status" value="1"/>
</dbReference>
<sequence length="996" mass="113576">MSDININGIVINFPFKPYPVQEEYMAKVIECLQNSKHGVLESPTGTGKTLCLLCSSLSWLITKKAQLQAEAMVGAIERSDLSGQFFNKITKGLEKAAGVPDNAASFGWAMPKIIYASRTHSQLSQAMKELKRTTYKHVQVSVLGSRDQLCIHPEVSKESNSYNKVQMCQAKVKSKTCFYYCNVEKRKGESLFKQEILDIEDLVSAGQKMNCCPYYLAKELNQNADITFMPYNYLLDSKTRRMQGIEVQNNVILLDEAHNVEKVCEEAASLQISSTDIAMCIDEITAVMTDISTENKDNESEIDFLSQDSVNAQKDFTPEDLCILKTMFLELEKAIDDIKITKRDEGDTFPGGYIFELLSKAELTHRKTDIVIEKLEKIVSYLVTTNTSPFARKGNALQKFANVLRILFSSGNSLLHREKVEQCYKVYIQLEEQKKNQKSDGWQTKKISLKNEGKVINYWCFSPGFSIQQLVDQGIRSVILTSGTLSPLKPFISELGIPIDVQLENPHIITGQQVCIGVLSQGPDGHELNSSFNTRNNPKYIASLGRTIYNFSCLIPHGLLVFFPSYPIMQKCKDDWQFSGLWTQISESKTIYVEPRSKDGFINIMHEYYQKIQDPTCKGAIFMAVCRGKVSEGLDFANANGRAVLITGLPFPPMKDPRVILKQKYLEEMRRKDTQVLTGQQWYQLEASRAVNQAIGRIIRHKTDYGAIILCDCRFENPQFKQQLSAWLRPHIKKFSNFGMIIRELRNFFRYTQQAFPQPKMAISQDSNTLSLPAVPCSFDTSSRSIKQPISNTNTKTESTTKETFSIDQYIDKTVKKRSNNSDKTETESIFSKFTSTSKKSVINFSNCKLKESNSTCTLVEDSPIEHVVKKRKIKIISTKYDADLPGPSTSNHEEVINLDEFPEKTDESNKELDKREMGKAYIKKVKQSLTAEKYEIFGRIIKEYNKTSNLNDLLKTLEYLFPLEDKLQHLFIGFKTFLKKKHIEEFDEYIKKMNK</sequence>
<evidence type="ECO:0000256" key="13">
    <source>
        <dbReference type="ARBA" id="ARBA00023235"/>
    </source>
</evidence>
<dbReference type="InterPro" id="IPR030845">
    <property type="entry name" value="RTEL1"/>
</dbReference>
<name>A0ABM1JHB4_POLDO</name>
<evidence type="ECO:0000313" key="17">
    <source>
        <dbReference type="Proteomes" id="UP000694924"/>
    </source>
</evidence>
<comment type="subcellular location">
    <subcellularLocation>
        <location evidence="1 15">Nucleus</location>
    </subcellularLocation>
</comment>
<dbReference type="InterPro" id="IPR045028">
    <property type="entry name" value="DinG/Rad3-like"/>
</dbReference>
<keyword evidence="6 15" id="KW-0378">Hydrolase</keyword>
<keyword evidence="17" id="KW-1185">Reference proteome</keyword>